<dbReference type="CDD" id="cd06558">
    <property type="entry name" value="crotonase-like"/>
    <property type="match status" value="1"/>
</dbReference>
<protein>
    <recommendedName>
        <fullName evidence="6">Enoyl-CoA hydratase domain-containing protein 3, mitochondrial</fullName>
    </recommendedName>
</protein>
<dbReference type="InterPro" id="IPR052377">
    <property type="entry name" value="Mitochondrial_ECH-domain"/>
</dbReference>
<evidence type="ECO:0000256" key="6">
    <source>
        <dbReference type="ARBA" id="ARBA00040545"/>
    </source>
</evidence>
<evidence type="ECO:0000313" key="7">
    <source>
        <dbReference type="EMBL" id="BBY07693.1"/>
    </source>
</evidence>
<dbReference type="GO" id="GO:0016836">
    <property type="term" value="F:hydro-lyase activity"/>
    <property type="evidence" value="ECO:0007669"/>
    <property type="project" value="TreeGrafter"/>
</dbReference>
<dbReference type="RefSeq" id="WP_083090001.1">
    <property type="nucleotide sequence ID" value="NZ_AP022583.1"/>
</dbReference>
<evidence type="ECO:0000256" key="5">
    <source>
        <dbReference type="ARBA" id="ARBA00037410"/>
    </source>
</evidence>
<dbReference type="PANTHER" id="PTHR43602:SF1">
    <property type="entry name" value="ENOYL-COA HYDRATASE DOMAIN-CONTAINING PROTEIN 3, MITOCHONDRIAL"/>
    <property type="match status" value="1"/>
</dbReference>
<keyword evidence="9" id="KW-1185">Reference proteome</keyword>
<dbReference type="NCBIfam" id="NF006008">
    <property type="entry name" value="PRK08139.1"/>
    <property type="match status" value="1"/>
</dbReference>
<dbReference type="Proteomes" id="UP000192374">
    <property type="component" value="Unassembled WGS sequence"/>
</dbReference>
<dbReference type="OrthoDB" id="370015at2"/>
<dbReference type="PANTHER" id="PTHR43602">
    <property type="match status" value="1"/>
</dbReference>
<dbReference type="Gene3D" id="1.10.12.10">
    <property type="entry name" value="Lyase 2-enoyl-coa Hydratase, Chain A, domain 2"/>
    <property type="match status" value="1"/>
</dbReference>
<dbReference type="Pfam" id="PF00378">
    <property type="entry name" value="ECH_1"/>
    <property type="match status" value="1"/>
</dbReference>
<dbReference type="EMBL" id="MVIC01000074">
    <property type="protein sequence ID" value="ORB10929.1"/>
    <property type="molecule type" value="Genomic_DNA"/>
</dbReference>
<dbReference type="Gene3D" id="3.90.226.10">
    <property type="entry name" value="2-enoyl-CoA Hydratase, Chain A, domain 1"/>
    <property type="match status" value="1"/>
</dbReference>
<comment type="function">
    <text evidence="5">May play a role in fatty acid biosynthesis and insulin sensitivity.</text>
</comment>
<evidence type="ECO:0000256" key="1">
    <source>
        <dbReference type="ARBA" id="ARBA00005254"/>
    </source>
</evidence>
<evidence type="ECO:0000256" key="3">
    <source>
        <dbReference type="ARBA" id="ARBA00022946"/>
    </source>
</evidence>
<dbReference type="GO" id="GO:0006631">
    <property type="term" value="P:fatty acid metabolic process"/>
    <property type="evidence" value="ECO:0007669"/>
    <property type="project" value="UniProtKB-KW"/>
</dbReference>
<proteinExistence type="inferred from homology"/>
<dbReference type="SUPFAM" id="SSF52096">
    <property type="entry name" value="ClpP/crotonase"/>
    <property type="match status" value="1"/>
</dbReference>
<organism evidence="7 10">
    <name type="scientific">Mycobacterium noviomagense</name>
    <dbReference type="NCBI Taxonomy" id="459858"/>
    <lineage>
        <taxon>Bacteria</taxon>
        <taxon>Bacillati</taxon>
        <taxon>Actinomycetota</taxon>
        <taxon>Actinomycetes</taxon>
        <taxon>Mycobacteriales</taxon>
        <taxon>Mycobacteriaceae</taxon>
        <taxon>Mycobacterium</taxon>
    </lineage>
</organism>
<evidence type="ECO:0000313" key="9">
    <source>
        <dbReference type="Proteomes" id="UP000192374"/>
    </source>
</evidence>
<evidence type="ECO:0000256" key="2">
    <source>
        <dbReference type="ARBA" id="ARBA00022832"/>
    </source>
</evidence>
<keyword evidence="2" id="KW-0276">Fatty acid metabolism</keyword>
<dbReference type="InterPro" id="IPR029045">
    <property type="entry name" value="ClpP/crotonase-like_dom_sf"/>
</dbReference>
<accession>A0A7I7PGH6</accession>
<dbReference type="KEGG" id="mnv:MNVI_30110"/>
<dbReference type="EMBL" id="AP022583">
    <property type="protein sequence ID" value="BBY07693.1"/>
    <property type="molecule type" value="Genomic_DNA"/>
</dbReference>
<reference evidence="7" key="3">
    <citation type="submission" date="2020-02" db="EMBL/GenBank/DDBJ databases">
        <authorList>
            <person name="Matsumoto Y."/>
            <person name="Motooka D."/>
            <person name="Nakamura S."/>
        </authorList>
    </citation>
    <scope>NUCLEOTIDE SEQUENCE</scope>
    <source>
        <strain evidence="7">JCM 16367</strain>
    </source>
</reference>
<reference evidence="7 10" key="2">
    <citation type="journal article" date="2019" name="Emerg. Microbes Infect.">
        <title>Comprehensive subspecies identification of 175 nontuberculous mycobacteria species based on 7547 genomic profiles.</title>
        <authorList>
            <person name="Matsumoto Y."/>
            <person name="Kinjo T."/>
            <person name="Motooka D."/>
            <person name="Nabeya D."/>
            <person name="Jung N."/>
            <person name="Uechi K."/>
            <person name="Horii T."/>
            <person name="Iida T."/>
            <person name="Fujita J."/>
            <person name="Nakamura S."/>
        </authorList>
    </citation>
    <scope>NUCLEOTIDE SEQUENCE [LARGE SCALE GENOMIC DNA]</scope>
    <source>
        <strain evidence="7 10">JCM 16367</strain>
    </source>
</reference>
<comment type="similarity">
    <text evidence="1">Belongs to the enoyl-CoA hydratase/isomerase family.</text>
</comment>
<dbReference type="InterPro" id="IPR014748">
    <property type="entry name" value="Enoyl-CoA_hydra_C"/>
</dbReference>
<keyword evidence="4" id="KW-0443">Lipid metabolism</keyword>
<evidence type="ECO:0000313" key="10">
    <source>
        <dbReference type="Proteomes" id="UP000466894"/>
    </source>
</evidence>
<name>A0A7I7PGH6_9MYCO</name>
<evidence type="ECO:0000256" key="4">
    <source>
        <dbReference type="ARBA" id="ARBA00023098"/>
    </source>
</evidence>
<gene>
    <name evidence="8" type="ORF">BST37_21790</name>
    <name evidence="7" type="ORF">MNVI_30110</name>
</gene>
<reference evidence="8 9" key="1">
    <citation type="submission" date="2017-02" db="EMBL/GenBank/DDBJ databases">
        <title>The new phylogeny of genus Mycobacterium.</title>
        <authorList>
            <person name="Tortoli E."/>
            <person name="Trovato A."/>
            <person name="Cirillo D.M."/>
        </authorList>
    </citation>
    <scope>NUCLEOTIDE SEQUENCE [LARGE SCALE GENOMIC DNA]</scope>
    <source>
        <strain evidence="8 9">DSM 45145</strain>
    </source>
</reference>
<dbReference type="Proteomes" id="UP000466894">
    <property type="component" value="Chromosome"/>
</dbReference>
<evidence type="ECO:0000313" key="8">
    <source>
        <dbReference type="EMBL" id="ORB10929.1"/>
    </source>
</evidence>
<keyword evidence="3" id="KW-0809">Transit peptide</keyword>
<sequence>MSRLATDAPVLVRAEGQVARITLNRPEKRNALSLELTEELIARLRRLSEDPGVRVIVIDAVGPVFSAGHDLSEMVGRDVAFYQRLFEVCTDLMETIHRLPQPVIAKVEGMATAAGCQLVAACDLAVATHAARFATPGVKLGLFCSTPMVPLSRAIGRKRALEMLLTGQPISAETAHEWGLVNRVVPADSIDDELGAIVDAIVASSPLTVGIGKEAFYAQIELDEHRAYDLTKAVMAMNARADDAQEGMCAFLEKRPATWARR</sequence>
<dbReference type="InterPro" id="IPR001753">
    <property type="entry name" value="Enoyl-CoA_hydra/iso"/>
</dbReference>
<dbReference type="AlphaFoldDB" id="A0A7I7PGH6"/>